<organism evidence="9 10">
    <name type="scientific">Piptocephalis cylindrospora</name>
    <dbReference type="NCBI Taxonomy" id="1907219"/>
    <lineage>
        <taxon>Eukaryota</taxon>
        <taxon>Fungi</taxon>
        <taxon>Fungi incertae sedis</taxon>
        <taxon>Zoopagomycota</taxon>
        <taxon>Zoopagomycotina</taxon>
        <taxon>Zoopagomycetes</taxon>
        <taxon>Zoopagales</taxon>
        <taxon>Piptocephalidaceae</taxon>
        <taxon>Piptocephalis</taxon>
    </lineage>
</organism>
<keyword evidence="9" id="KW-0418">Kinase</keyword>
<comment type="cofactor">
    <cofactor evidence="1">
        <name>Mg(2+)</name>
        <dbReference type="ChEBI" id="CHEBI:18420"/>
    </cofactor>
</comment>
<dbReference type="PANTHER" id="PTHR45832:SF22">
    <property type="entry name" value="SERINE_THREONINE-PROTEIN KINASE SAMKA-RELATED"/>
    <property type="match status" value="1"/>
</dbReference>
<evidence type="ECO:0000256" key="7">
    <source>
        <dbReference type="ARBA" id="ARBA00022842"/>
    </source>
</evidence>
<dbReference type="FunFam" id="1.10.510.10:FF:000768">
    <property type="entry name" value="Non-specific serine/threonine protein kinase"/>
    <property type="match status" value="1"/>
</dbReference>
<feature type="non-terminal residue" evidence="9">
    <location>
        <position position="329"/>
    </location>
</feature>
<comment type="similarity">
    <text evidence="2">Belongs to the protein kinase superfamily. STE Ser/Thr protein kinase family. STE20 subfamily.</text>
</comment>
<proteinExistence type="inferred from homology"/>
<dbReference type="InterPro" id="IPR051931">
    <property type="entry name" value="PAK3-like"/>
</dbReference>
<keyword evidence="6" id="KW-0067">ATP-binding</keyword>
<dbReference type="Gene3D" id="3.30.200.20">
    <property type="entry name" value="Phosphorylase Kinase, domain 1"/>
    <property type="match status" value="1"/>
</dbReference>
<dbReference type="PROSITE" id="PS50011">
    <property type="entry name" value="PROTEIN_KINASE_DOM"/>
    <property type="match status" value="1"/>
</dbReference>
<dbReference type="GO" id="GO:0004672">
    <property type="term" value="F:protein kinase activity"/>
    <property type="evidence" value="ECO:0007669"/>
    <property type="project" value="InterPro"/>
</dbReference>
<name>A0A4P9Y7W7_9FUNG</name>
<dbReference type="InterPro" id="IPR008271">
    <property type="entry name" value="Ser/Thr_kinase_AS"/>
</dbReference>
<dbReference type="EMBL" id="KZ987843">
    <property type="protein sequence ID" value="RKP14381.1"/>
    <property type="molecule type" value="Genomic_DNA"/>
</dbReference>
<keyword evidence="3" id="KW-0808">Transferase</keyword>
<dbReference type="Pfam" id="PF00069">
    <property type="entry name" value="Pkinase"/>
    <property type="match status" value="1"/>
</dbReference>
<evidence type="ECO:0000259" key="8">
    <source>
        <dbReference type="PROSITE" id="PS50011"/>
    </source>
</evidence>
<dbReference type="GO" id="GO:0046872">
    <property type="term" value="F:metal ion binding"/>
    <property type="evidence" value="ECO:0007669"/>
    <property type="project" value="UniProtKB-KW"/>
</dbReference>
<evidence type="ECO:0000256" key="4">
    <source>
        <dbReference type="ARBA" id="ARBA00022723"/>
    </source>
</evidence>
<dbReference type="GO" id="GO:0005524">
    <property type="term" value="F:ATP binding"/>
    <property type="evidence" value="ECO:0007669"/>
    <property type="project" value="UniProtKB-KW"/>
</dbReference>
<gene>
    <name evidence="9" type="ORF">BJ684DRAFT_8683</name>
</gene>
<evidence type="ECO:0000256" key="1">
    <source>
        <dbReference type="ARBA" id="ARBA00001946"/>
    </source>
</evidence>
<keyword evidence="7" id="KW-0460">Magnesium</keyword>
<evidence type="ECO:0000256" key="5">
    <source>
        <dbReference type="ARBA" id="ARBA00022741"/>
    </source>
</evidence>
<dbReference type="PANTHER" id="PTHR45832">
    <property type="entry name" value="SERINE/THREONINE-PROTEIN KINASE SAMKA-RELATED-RELATED"/>
    <property type="match status" value="1"/>
</dbReference>
<evidence type="ECO:0000256" key="6">
    <source>
        <dbReference type="ARBA" id="ARBA00022840"/>
    </source>
</evidence>
<dbReference type="SMART" id="SM00220">
    <property type="entry name" value="S_TKc"/>
    <property type="match status" value="1"/>
</dbReference>
<dbReference type="InterPro" id="IPR000719">
    <property type="entry name" value="Prot_kinase_dom"/>
</dbReference>
<accession>A0A4P9Y7W7</accession>
<dbReference type="Proteomes" id="UP000267251">
    <property type="component" value="Unassembled WGS sequence"/>
</dbReference>
<keyword evidence="10" id="KW-1185">Reference proteome</keyword>
<dbReference type="SUPFAM" id="SSF56112">
    <property type="entry name" value="Protein kinase-like (PK-like)"/>
    <property type="match status" value="1"/>
</dbReference>
<dbReference type="InterPro" id="IPR011009">
    <property type="entry name" value="Kinase-like_dom_sf"/>
</dbReference>
<evidence type="ECO:0000256" key="3">
    <source>
        <dbReference type="ARBA" id="ARBA00022679"/>
    </source>
</evidence>
<evidence type="ECO:0000313" key="10">
    <source>
        <dbReference type="Proteomes" id="UP000267251"/>
    </source>
</evidence>
<keyword evidence="5" id="KW-0547">Nucleotide-binding</keyword>
<evidence type="ECO:0000256" key="2">
    <source>
        <dbReference type="ARBA" id="ARBA00008874"/>
    </source>
</evidence>
<dbReference type="OrthoDB" id="248923at2759"/>
<sequence>MDKKISERAIRASTVTSKRPKLQGHISQAVLEQHSLTECVQEGDPTRLFGPRKQIAEGESGDVFTAKMRSQSSAASPITVAIKIVPFDAEEKMDILANEVSLMRASAHGNIVGLRRCLADHESIWVAMEYMDAGPLTDLIGGDEQTEELRFVTLEVLNAVVWLHARRMIHRDIKSDNILLNSQGDVKLADFAHCAALNQERDYRSSVVGTPYWMAPEVVNGQNYGTAIDIWSLGIVLIEMSEGTPPYLDYPPLRAIFMIATYGPPQLTDPEAWSKDFRDFLRLSTQMNPTGRANSHDLLKHPFLRCACSKEELVEVIRTVANQEEGEEE</sequence>
<reference evidence="10" key="1">
    <citation type="journal article" date="2018" name="Nat. Microbiol.">
        <title>Leveraging single-cell genomics to expand the fungal tree of life.</title>
        <authorList>
            <person name="Ahrendt S.R."/>
            <person name="Quandt C.A."/>
            <person name="Ciobanu D."/>
            <person name="Clum A."/>
            <person name="Salamov A."/>
            <person name="Andreopoulos B."/>
            <person name="Cheng J.F."/>
            <person name="Woyke T."/>
            <person name="Pelin A."/>
            <person name="Henrissat B."/>
            <person name="Reynolds N.K."/>
            <person name="Benny G.L."/>
            <person name="Smith M.E."/>
            <person name="James T.Y."/>
            <person name="Grigoriev I.V."/>
        </authorList>
    </citation>
    <scope>NUCLEOTIDE SEQUENCE [LARGE SCALE GENOMIC DNA]</scope>
</reference>
<dbReference type="PROSITE" id="PS00108">
    <property type="entry name" value="PROTEIN_KINASE_ST"/>
    <property type="match status" value="1"/>
</dbReference>
<feature type="domain" description="Protein kinase" evidence="8">
    <location>
        <begin position="49"/>
        <end position="304"/>
    </location>
</feature>
<keyword evidence="4" id="KW-0479">Metal-binding</keyword>
<protein>
    <submittedName>
        <fullName evidence="9">Kinase-like domain-containing protein</fullName>
    </submittedName>
</protein>
<dbReference type="Gene3D" id="1.10.510.10">
    <property type="entry name" value="Transferase(Phosphotransferase) domain 1"/>
    <property type="match status" value="1"/>
</dbReference>
<evidence type="ECO:0000313" key="9">
    <source>
        <dbReference type="EMBL" id="RKP14381.1"/>
    </source>
</evidence>
<dbReference type="AlphaFoldDB" id="A0A4P9Y7W7"/>